<evidence type="ECO:0000313" key="2">
    <source>
        <dbReference type="Proteomes" id="UP000272015"/>
    </source>
</evidence>
<dbReference type="EMBL" id="QZVS01000086">
    <property type="protein sequence ID" value="RJT87981.1"/>
    <property type="molecule type" value="Genomic_DNA"/>
</dbReference>
<evidence type="ECO:0008006" key="3">
    <source>
        <dbReference type="Google" id="ProtNLM"/>
    </source>
</evidence>
<dbReference type="AlphaFoldDB" id="A0A3A5MGK0"/>
<comment type="caution">
    <text evidence="1">The sequence shown here is derived from an EMBL/GenBank/DDBJ whole genome shotgun (WGS) entry which is preliminary data.</text>
</comment>
<organism evidence="1 2">
    <name type="scientific">Cryobacterium melibiosiphilum</name>
    <dbReference type="NCBI Taxonomy" id="995039"/>
    <lineage>
        <taxon>Bacteria</taxon>
        <taxon>Bacillati</taxon>
        <taxon>Actinomycetota</taxon>
        <taxon>Actinomycetes</taxon>
        <taxon>Micrococcales</taxon>
        <taxon>Microbacteriaceae</taxon>
        <taxon>Cryobacterium</taxon>
    </lineage>
</organism>
<gene>
    <name evidence="1" type="ORF">D6T64_12540</name>
</gene>
<protein>
    <recommendedName>
        <fullName evidence="3">Four-helix bundle copper-binding protein</fullName>
    </recommendedName>
</protein>
<dbReference type="PANTHER" id="PTHR37310">
    <property type="entry name" value="CYTOPLASMIC PROTEIN-RELATED"/>
    <property type="match status" value="1"/>
</dbReference>
<dbReference type="InterPro" id="IPR005560">
    <property type="entry name" value="Csp_YhjQ"/>
</dbReference>
<dbReference type="Proteomes" id="UP000272015">
    <property type="component" value="Unassembled WGS sequence"/>
</dbReference>
<accession>A0A3A5MGK0</accession>
<sequence length="139" mass="14882">MTAKMMDTSMTMKGMQAMDAPAMGALVEACSACEQACTICADSMMSMDMMGADMMQCLSMCLDCADMSNTMMRLMLRPSGYDMPSMMAMMTACKTMATACADCCTMHAEMSEQCALCAQACMQLAEACEGMMTAMKAMS</sequence>
<dbReference type="OrthoDB" id="5396211at2"/>
<dbReference type="Pfam" id="PF03860">
    <property type="entry name" value="Csp"/>
    <property type="match status" value="1"/>
</dbReference>
<keyword evidence="2" id="KW-1185">Reference proteome</keyword>
<evidence type="ECO:0000313" key="1">
    <source>
        <dbReference type="EMBL" id="RJT87981.1"/>
    </source>
</evidence>
<dbReference type="PANTHER" id="PTHR37310:SF1">
    <property type="entry name" value="CYTOPLASMIC PROTEIN"/>
    <property type="match status" value="1"/>
</dbReference>
<dbReference type="Gene3D" id="1.20.1270.360">
    <property type="match status" value="1"/>
</dbReference>
<proteinExistence type="predicted"/>
<reference evidence="1 2" key="1">
    <citation type="submission" date="2018-09" db="EMBL/GenBank/DDBJ databases">
        <title>Novel species of Cryobacterium.</title>
        <authorList>
            <person name="Liu Q."/>
            <person name="Xin Y.-H."/>
        </authorList>
    </citation>
    <scope>NUCLEOTIDE SEQUENCE [LARGE SCALE GENOMIC DNA]</scope>
    <source>
        <strain evidence="1 2">Hh39</strain>
    </source>
</reference>
<name>A0A3A5MGK0_9MICO</name>